<evidence type="ECO:0000313" key="3">
    <source>
        <dbReference type="EMBL" id="CDW89590.1"/>
    </source>
</evidence>
<reference evidence="3 4" key="1">
    <citation type="submission" date="2014-06" db="EMBL/GenBank/DDBJ databases">
        <authorList>
            <person name="Swart Estienne"/>
        </authorList>
    </citation>
    <scope>NUCLEOTIDE SEQUENCE [LARGE SCALE GENOMIC DNA]</scope>
    <source>
        <strain evidence="3 4">130c</strain>
    </source>
</reference>
<dbReference type="Proteomes" id="UP000039865">
    <property type="component" value="Unassembled WGS sequence"/>
</dbReference>
<gene>
    <name evidence="3" type="primary">Contig11519.g12325</name>
    <name evidence="3" type="ORF">STYLEM_18724</name>
</gene>
<dbReference type="EMBL" id="CCKQ01017694">
    <property type="protein sequence ID" value="CDW89590.1"/>
    <property type="molecule type" value="Genomic_DNA"/>
</dbReference>
<dbReference type="AlphaFoldDB" id="A0A078B4Y6"/>
<keyword evidence="2" id="KW-0472">Membrane</keyword>
<name>A0A078B4Y6_STYLE</name>
<sequence>MDDSIDSIYISVDLVPKICYIEEENSEEAAQNSTLQKLRQDAVDCALSDYPKCRNNNIDQCKFIDCFTTNVKKPSADKDKDYLFSACIPKQLVDDDITNVCYQVAHGNYYIDYFTNDDGTVLDDWGGKTMHTFLIAIIIISSFLCCICSLSCFYNYRVFRRHDPPFPVPRFCPDCLFPQRDYREMLRQQQDQALEDSMNDNSVNDNQQYQVISAFNIEEPTTKKDNNDEVPEPTDTGNINAKPKYDKYKLPQLSF</sequence>
<dbReference type="InParanoid" id="A0A078B4Y6"/>
<keyword evidence="4" id="KW-1185">Reference proteome</keyword>
<protein>
    <submittedName>
        <fullName evidence="3">Uncharacterized protein</fullName>
    </submittedName>
</protein>
<evidence type="ECO:0000256" key="1">
    <source>
        <dbReference type="SAM" id="MobiDB-lite"/>
    </source>
</evidence>
<keyword evidence="2" id="KW-0812">Transmembrane</keyword>
<keyword evidence="2" id="KW-1133">Transmembrane helix</keyword>
<feature type="transmembrane region" description="Helical" evidence="2">
    <location>
        <begin position="133"/>
        <end position="156"/>
    </location>
</feature>
<proteinExistence type="predicted"/>
<organism evidence="3 4">
    <name type="scientific">Stylonychia lemnae</name>
    <name type="common">Ciliate</name>
    <dbReference type="NCBI Taxonomy" id="5949"/>
    <lineage>
        <taxon>Eukaryota</taxon>
        <taxon>Sar</taxon>
        <taxon>Alveolata</taxon>
        <taxon>Ciliophora</taxon>
        <taxon>Intramacronucleata</taxon>
        <taxon>Spirotrichea</taxon>
        <taxon>Stichotrichia</taxon>
        <taxon>Sporadotrichida</taxon>
        <taxon>Oxytrichidae</taxon>
        <taxon>Stylonychinae</taxon>
        <taxon>Stylonychia</taxon>
    </lineage>
</organism>
<evidence type="ECO:0000256" key="2">
    <source>
        <dbReference type="SAM" id="Phobius"/>
    </source>
</evidence>
<feature type="region of interest" description="Disordered" evidence="1">
    <location>
        <begin position="216"/>
        <end position="245"/>
    </location>
</feature>
<evidence type="ECO:0000313" key="4">
    <source>
        <dbReference type="Proteomes" id="UP000039865"/>
    </source>
</evidence>
<accession>A0A078B4Y6</accession>